<dbReference type="EMBL" id="UINC01131831">
    <property type="protein sequence ID" value="SVD13775.1"/>
    <property type="molecule type" value="Genomic_DNA"/>
</dbReference>
<dbReference type="AlphaFoldDB" id="A0A382SWC9"/>
<dbReference type="PANTHER" id="PTHR35936:SF19">
    <property type="entry name" value="AMINO-ACID-BINDING PROTEIN YXEM-RELATED"/>
    <property type="match status" value="1"/>
</dbReference>
<evidence type="ECO:0000256" key="1">
    <source>
        <dbReference type="ARBA" id="ARBA00004196"/>
    </source>
</evidence>
<sequence length="230" mass="25880">MSFHINFLRFLPFLIILIIPNYVFAESRLHQILKKGEIRVGTTGDWNPMTIKDPATNKYKGFEIEIVTQLAFDMGVALKIVPTEWKTLVNGIVANKYDISTSASLSAKRALSTGYTNSYFKLATVPLTLKKNLNKFKSWEDINKKGVKVAVTLGTTQEQQAKQIFPNATLNIIESPARDFQEVLAGRSEVHITSNIEAATLVEQYSEMSIIPVKELKYLTPLAWLTPQDD</sequence>
<dbReference type="Pfam" id="PF00497">
    <property type="entry name" value="SBP_bac_3"/>
    <property type="match status" value="1"/>
</dbReference>
<dbReference type="InterPro" id="IPR001638">
    <property type="entry name" value="Solute-binding_3/MltF_N"/>
</dbReference>
<dbReference type="InterPro" id="IPR018313">
    <property type="entry name" value="SBP_3_CS"/>
</dbReference>
<feature type="non-terminal residue" evidence="4">
    <location>
        <position position="230"/>
    </location>
</feature>
<dbReference type="Gene3D" id="3.40.190.10">
    <property type="entry name" value="Periplasmic binding protein-like II"/>
    <property type="match status" value="2"/>
</dbReference>
<protein>
    <recommendedName>
        <fullName evidence="3">Solute-binding protein family 3/N-terminal domain-containing protein</fullName>
    </recommendedName>
</protein>
<dbReference type="SMART" id="SM00062">
    <property type="entry name" value="PBPb"/>
    <property type="match status" value="1"/>
</dbReference>
<accession>A0A382SWC9</accession>
<dbReference type="SUPFAM" id="SSF53850">
    <property type="entry name" value="Periplasmic binding protein-like II"/>
    <property type="match status" value="1"/>
</dbReference>
<name>A0A382SWC9_9ZZZZ</name>
<evidence type="ECO:0000259" key="3">
    <source>
        <dbReference type="SMART" id="SM00062"/>
    </source>
</evidence>
<dbReference type="PROSITE" id="PS01039">
    <property type="entry name" value="SBP_BACTERIAL_3"/>
    <property type="match status" value="1"/>
</dbReference>
<evidence type="ECO:0000313" key="4">
    <source>
        <dbReference type="EMBL" id="SVD13775.1"/>
    </source>
</evidence>
<gene>
    <name evidence="4" type="ORF">METZ01_LOCUS366629</name>
</gene>
<comment type="subcellular location">
    <subcellularLocation>
        <location evidence="1">Cell envelope</location>
    </subcellularLocation>
</comment>
<keyword evidence="2" id="KW-0732">Signal</keyword>
<feature type="domain" description="Solute-binding protein family 3/N-terminal" evidence="3">
    <location>
        <begin position="37"/>
        <end position="230"/>
    </location>
</feature>
<organism evidence="4">
    <name type="scientific">marine metagenome</name>
    <dbReference type="NCBI Taxonomy" id="408172"/>
    <lineage>
        <taxon>unclassified sequences</taxon>
        <taxon>metagenomes</taxon>
        <taxon>ecological metagenomes</taxon>
    </lineage>
</organism>
<dbReference type="GO" id="GO:0030313">
    <property type="term" value="C:cell envelope"/>
    <property type="evidence" value="ECO:0007669"/>
    <property type="project" value="UniProtKB-SubCell"/>
</dbReference>
<dbReference type="PANTHER" id="PTHR35936">
    <property type="entry name" value="MEMBRANE-BOUND LYTIC MUREIN TRANSGLYCOSYLASE F"/>
    <property type="match status" value="1"/>
</dbReference>
<reference evidence="4" key="1">
    <citation type="submission" date="2018-05" db="EMBL/GenBank/DDBJ databases">
        <authorList>
            <person name="Lanie J.A."/>
            <person name="Ng W.-L."/>
            <person name="Kazmierczak K.M."/>
            <person name="Andrzejewski T.M."/>
            <person name="Davidsen T.M."/>
            <person name="Wayne K.J."/>
            <person name="Tettelin H."/>
            <person name="Glass J.I."/>
            <person name="Rusch D."/>
            <person name="Podicherti R."/>
            <person name="Tsui H.-C.T."/>
            <person name="Winkler M.E."/>
        </authorList>
    </citation>
    <scope>NUCLEOTIDE SEQUENCE</scope>
</reference>
<evidence type="ECO:0000256" key="2">
    <source>
        <dbReference type="ARBA" id="ARBA00022729"/>
    </source>
</evidence>
<proteinExistence type="predicted"/>